<organism evidence="1 2">
    <name type="scientific">Blastocystis sp. subtype 1 (strain ATCC 50177 / NandII)</name>
    <dbReference type="NCBI Taxonomy" id="478820"/>
    <lineage>
        <taxon>Eukaryota</taxon>
        <taxon>Sar</taxon>
        <taxon>Stramenopiles</taxon>
        <taxon>Bigyra</taxon>
        <taxon>Opalozoa</taxon>
        <taxon>Opalinata</taxon>
        <taxon>Blastocystidae</taxon>
        <taxon>Blastocystis</taxon>
    </lineage>
</organism>
<evidence type="ECO:0008006" key="3">
    <source>
        <dbReference type="Google" id="ProtNLM"/>
    </source>
</evidence>
<reference evidence="1 2" key="1">
    <citation type="submission" date="2016-05" db="EMBL/GenBank/DDBJ databases">
        <title>Nuclear genome of Blastocystis sp. subtype 1 NandII.</title>
        <authorList>
            <person name="Gentekaki E."/>
            <person name="Curtis B."/>
            <person name="Stairs C."/>
            <person name="Eme L."/>
            <person name="Herman E."/>
            <person name="Klimes V."/>
            <person name="Arias M.C."/>
            <person name="Elias M."/>
            <person name="Hilliou F."/>
            <person name="Klute M."/>
            <person name="Malik S.-B."/>
            <person name="Pightling A."/>
            <person name="Rachubinski R."/>
            <person name="Salas D."/>
            <person name="Schlacht A."/>
            <person name="Suga H."/>
            <person name="Archibald J."/>
            <person name="Ball S.G."/>
            <person name="Clark G."/>
            <person name="Dacks J."/>
            <person name="Van Der Giezen M."/>
            <person name="Tsaousis A."/>
            <person name="Roger A."/>
        </authorList>
    </citation>
    <scope>NUCLEOTIDE SEQUENCE [LARGE SCALE GENOMIC DNA]</scope>
    <source>
        <strain evidence="2">ATCC 50177 / NandII</strain>
    </source>
</reference>
<keyword evidence="2" id="KW-1185">Reference proteome</keyword>
<proteinExistence type="predicted"/>
<dbReference type="OrthoDB" id="10620587at2759"/>
<protein>
    <recommendedName>
        <fullName evidence="3">Symplekin</fullName>
    </recommendedName>
</protein>
<gene>
    <name evidence="1" type="ORF">AV274_5754</name>
</gene>
<comment type="caution">
    <text evidence="1">The sequence shown here is derived from an EMBL/GenBank/DDBJ whole genome shotgun (WGS) entry which is preliminary data.</text>
</comment>
<dbReference type="EMBL" id="LXWW01000536">
    <property type="protein sequence ID" value="OAO12554.1"/>
    <property type="molecule type" value="Genomic_DNA"/>
</dbReference>
<sequence>MPSLTTVSLVKNCAFTFWLRDHFAKGDSLSFICLHFITLCCHYYTYRDNSELYSGKTGVSDASILVTLNDIPSDSRLLVVDSLVKEGYKSIDRLVQVLTTRASAFGFKHKIIAINGLFSLVAHRKNFIPILLPILLRYESPNETIRMMIASNALRVLKLPTFKQAEGTLRQFLQASGVSEESISRAIDQRDRVSEALRSKDVELTPVQLSPPYRAKTDEDALFDEEMRAVMATLKPEAITPLPVPAIDLQAVSLQQLKLLPFPVLATLVMMNLFNEPKGSLSVKRDASQQAGEAKRVQLDAMARAEPVLLEPDARAKLLAAFMAAELRLIASPVRSRVPEAVLGAVVSMLALSDQDQVMDAIRETFAPAAESAMETEEAKEPSPLTLLLQTLRQQLPGDPALTVALLKQLYVRDKVYRRKAAQPSAFFADVYDALLLHILDWSYRQIGAEKGRVMGEQLAALLTALPRIPTEVFAYVVCSMVEFEAQAQVNDCSVVMMAALRQKKRLLATECCIVLFALAPFYAAANSSPVFEEAMGDAAESEQVLATLEAVVSGEDAAVQEAMERLATFRGGVLVLREKGEAEPQANVKRSGKFQMVSEAERRGELLQGRQVRCLAGLRELDLSFVLLCVCKKHLENLGWMLQYFAQRNEPAKQQAMIAAHLLDALPTVYDCLLLPEASPEASPEEEAPEEGVKVRLDTESESYAQITALLLTLKEVAATQKDTVLLLLRRCLDLSTVPEDETIRQALTEMFEQTGDVQFKLVMFHWLPKPEAEEALLAVPALPEAVVEAQWKQLCTTPAPLQRSELLSVLCRLPPSKALMTSFMFIITSDSVSVADCAAAVEQVAKEQRASLDLVYLMSAIVSKKPNSAEEVMRALEGFTAHGGWEGCEKGVWDLLMQFVCITGRKCARLLFYLSQEQLKRVFEQFPESKGWVMDFIDDENKNIPNYMTTLLRS</sequence>
<dbReference type="AlphaFoldDB" id="A0A196S984"/>
<evidence type="ECO:0000313" key="1">
    <source>
        <dbReference type="EMBL" id="OAO12554.1"/>
    </source>
</evidence>
<name>A0A196S984_BLAHN</name>
<dbReference type="InterPro" id="IPR011989">
    <property type="entry name" value="ARM-like"/>
</dbReference>
<accession>A0A196S984</accession>
<dbReference type="Gene3D" id="1.25.10.10">
    <property type="entry name" value="Leucine-rich Repeat Variant"/>
    <property type="match status" value="1"/>
</dbReference>
<dbReference type="Proteomes" id="UP000078348">
    <property type="component" value="Unassembled WGS sequence"/>
</dbReference>
<evidence type="ECO:0000313" key="2">
    <source>
        <dbReference type="Proteomes" id="UP000078348"/>
    </source>
</evidence>